<evidence type="ECO:0000256" key="8">
    <source>
        <dbReference type="RuleBase" id="RU000682"/>
    </source>
</evidence>
<keyword evidence="12" id="KW-1185">Reference proteome</keyword>
<evidence type="ECO:0000256" key="1">
    <source>
        <dbReference type="ARBA" id="ARBA00004123"/>
    </source>
</evidence>
<gene>
    <name evidence="11" type="primary">NKX2-8</name>
</gene>
<feature type="region of interest" description="Disordered" evidence="9">
    <location>
        <begin position="49"/>
        <end position="68"/>
    </location>
</feature>
<dbReference type="InterPro" id="IPR020479">
    <property type="entry name" value="HD_metazoa"/>
</dbReference>
<dbReference type="GO" id="GO:0030154">
    <property type="term" value="P:cell differentiation"/>
    <property type="evidence" value="ECO:0007669"/>
    <property type="project" value="TreeGrafter"/>
</dbReference>
<dbReference type="PANTHER" id="PTHR24340:SF27">
    <property type="entry name" value="HOMEOBOX PROTEIN NKX-2.8"/>
    <property type="match status" value="1"/>
</dbReference>
<dbReference type="FunFam" id="1.10.10.60:FF:000101">
    <property type="entry name" value="NK2 homeobox 8"/>
    <property type="match status" value="1"/>
</dbReference>
<dbReference type="Proteomes" id="UP000694402">
    <property type="component" value="Unassembled WGS sequence"/>
</dbReference>
<feature type="domain" description="Homeobox" evidence="10">
    <location>
        <begin position="103"/>
        <end position="163"/>
    </location>
</feature>
<evidence type="ECO:0000256" key="2">
    <source>
        <dbReference type="ARBA" id="ARBA00005661"/>
    </source>
</evidence>
<name>A0A8C8FJW1_ONCTS</name>
<reference evidence="12" key="1">
    <citation type="journal article" date="2018" name="PLoS ONE">
        <title>Chinook salmon (Oncorhynchus tshawytscha) genome and transcriptome.</title>
        <authorList>
            <person name="Christensen K.A."/>
            <person name="Leong J.S."/>
            <person name="Sakhrani D."/>
            <person name="Biagi C.A."/>
            <person name="Minkley D.R."/>
            <person name="Withler R.E."/>
            <person name="Rondeau E.B."/>
            <person name="Koop B.F."/>
            <person name="Devlin R.H."/>
        </authorList>
    </citation>
    <scope>NUCLEOTIDE SEQUENCE [LARGE SCALE GENOMIC DNA]</scope>
</reference>
<dbReference type="InterPro" id="IPR017970">
    <property type="entry name" value="Homeobox_CS"/>
</dbReference>
<comment type="subcellular location">
    <subcellularLocation>
        <location evidence="1 7 8">Nucleus</location>
    </subcellularLocation>
</comment>
<sequence length="264" mass="30047">MRRFYSYINGLSPLDSFHAQGFRFFPEAMAGGAKFSFSVRSILDLPENDAETVQPSPGNSCSSSPYSSWMDSDRTPCLFSDESSLETAPDSTKSDESSPDSEAEKKKCRVLFSKAQTFELERRFRQQRYLSAPEREQIAHILRLTPTQIKIWFQNHRYKMKRSRAEGTSQDINQPSMLRRVVVPILVRDGKPYQTCFIDTEKGGCLGPTTFPGTPFSFGYQSFQHPSPFALPQQYQHLASPAASRHTFAWRDFLNDSAQFSAFT</sequence>
<comment type="similarity">
    <text evidence="2">Belongs to the NK-2 homeobox family.</text>
</comment>
<evidence type="ECO:0000256" key="6">
    <source>
        <dbReference type="ARBA" id="ARBA00023242"/>
    </source>
</evidence>
<dbReference type="CDD" id="cd00086">
    <property type="entry name" value="homeodomain"/>
    <property type="match status" value="1"/>
</dbReference>
<accession>A0A8C8FJW1</accession>
<dbReference type="AlphaFoldDB" id="A0A8C8FJW1"/>
<dbReference type="GeneTree" id="ENSGT00940000161610"/>
<dbReference type="SUPFAM" id="SSF46689">
    <property type="entry name" value="Homeodomain-like"/>
    <property type="match status" value="1"/>
</dbReference>
<dbReference type="Gene3D" id="1.10.10.60">
    <property type="entry name" value="Homeodomain-like"/>
    <property type="match status" value="1"/>
</dbReference>
<evidence type="ECO:0000256" key="5">
    <source>
        <dbReference type="ARBA" id="ARBA00023155"/>
    </source>
</evidence>
<dbReference type="PROSITE" id="PS00027">
    <property type="entry name" value="HOMEOBOX_1"/>
    <property type="match status" value="1"/>
</dbReference>
<dbReference type="Ensembl" id="ENSOTST00005181528.1">
    <property type="protein sequence ID" value="ENSOTSP00005148418.1"/>
    <property type="gene ID" value="ENSOTSG00005053004.1"/>
</dbReference>
<dbReference type="PANTHER" id="PTHR24340">
    <property type="entry name" value="HOMEOBOX PROTEIN NKX"/>
    <property type="match status" value="1"/>
</dbReference>
<reference evidence="11" key="3">
    <citation type="submission" date="2025-09" db="UniProtKB">
        <authorList>
            <consortium name="Ensembl"/>
        </authorList>
    </citation>
    <scope>IDENTIFICATION</scope>
</reference>
<dbReference type="InterPro" id="IPR009057">
    <property type="entry name" value="Homeodomain-like_sf"/>
</dbReference>
<keyword evidence="4 7" id="KW-0238">DNA-binding</keyword>
<proteinExistence type="inferred from homology"/>
<evidence type="ECO:0000259" key="10">
    <source>
        <dbReference type="PROSITE" id="PS50071"/>
    </source>
</evidence>
<feature type="DNA-binding region" description="Homeobox" evidence="7">
    <location>
        <begin position="105"/>
        <end position="164"/>
    </location>
</feature>
<dbReference type="SMART" id="SM00389">
    <property type="entry name" value="HOX"/>
    <property type="match status" value="1"/>
</dbReference>
<dbReference type="PRINTS" id="PR00024">
    <property type="entry name" value="HOMEOBOX"/>
</dbReference>
<dbReference type="PROSITE" id="PS50071">
    <property type="entry name" value="HOMEOBOX_2"/>
    <property type="match status" value="1"/>
</dbReference>
<dbReference type="GO" id="GO:0005634">
    <property type="term" value="C:nucleus"/>
    <property type="evidence" value="ECO:0007669"/>
    <property type="project" value="UniProtKB-SubCell"/>
</dbReference>
<evidence type="ECO:0000256" key="3">
    <source>
        <dbReference type="ARBA" id="ARBA00022473"/>
    </source>
</evidence>
<dbReference type="GO" id="GO:0000981">
    <property type="term" value="F:DNA-binding transcription factor activity, RNA polymerase II-specific"/>
    <property type="evidence" value="ECO:0007669"/>
    <property type="project" value="InterPro"/>
</dbReference>
<protein>
    <recommendedName>
        <fullName evidence="10">Homeobox domain-containing protein</fullName>
    </recommendedName>
</protein>
<dbReference type="Pfam" id="PF00046">
    <property type="entry name" value="Homeodomain"/>
    <property type="match status" value="1"/>
</dbReference>
<evidence type="ECO:0000256" key="7">
    <source>
        <dbReference type="PROSITE-ProRule" id="PRU00108"/>
    </source>
</evidence>
<keyword evidence="5 7" id="KW-0371">Homeobox</keyword>
<feature type="compositionally biased region" description="Low complexity" evidence="9">
    <location>
        <begin position="55"/>
        <end position="68"/>
    </location>
</feature>
<dbReference type="InterPro" id="IPR001356">
    <property type="entry name" value="HD"/>
</dbReference>
<dbReference type="InterPro" id="IPR050394">
    <property type="entry name" value="Homeobox_NK-like"/>
</dbReference>
<organism evidence="11 12">
    <name type="scientific">Oncorhynchus tshawytscha</name>
    <name type="common">Chinook salmon</name>
    <name type="synonym">Salmo tshawytscha</name>
    <dbReference type="NCBI Taxonomy" id="74940"/>
    <lineage>
        <taxon>Eukaryota</taxon>
        <taxon>Metazoa</taxon>
        <taxon>Chordata</taxon>
        <taxon>Craniata</taxon>
        <taxon>Vertebrata</taxon>
        <taxon>Euteleostomi</taxon>
        <taxon>Actinopterygii</taxon>
        <taxon>Neopterygii</taxon>
        <taxon>Teleostei</taxon>
        <taxon>Protacanthopterygii</taxon>
        <taxon>Salmoniformes</taxon>
        <taxon>Salmonidae</taxon>
        <taxon>Salmoninae</taxon>
        <taxon>Oncorhynchus</taxon>
    </lineage>
</organism>
<dbReference type="GO" id="GO:0000978">
    <property type="term" value="F:RNA polymerase II cis-regulatory region sequence-specific DNA binding"/>
    <property type="evidence" value="ECO:0007669"/>
    <property type="project" value="TreeGrafter"/>
</dbReference>
<evidence type="ECO:0000256" key="9">
    <source>
        <dbReference type="SAM" id="MobiDB-lite"/>
    </source>
</evidence>
<reference evidence="11" key="2">
    <citation type="submission" date="2025-08" db="UniProtKB">
        <authorList>
            <consortium name="Ensembl"/>
        </authorList>
    </citation>
    <scope>IDENTIFICATION</scope>
</reference>
<keyword evidence="3" id="KW-0217">Developmental protein</keyword>
<evidence type="ECO:0000313" key="12">
    <source>
        <dbReference type="Proteomes" id="UP000694402"/>
    </source>
</evidence>
<feature type="compositionally biased region" description="Polar residues" evidence="9">
    <location>
        <begin position="81"/>
        <end position="91"/>
    </location>
</feature>
<evidence type="ECO:0000256" key="4">
    <source>
        <dbReference type="ARBA" id="ARBA00023125"/>
    </source>
</evidence>
<feature type="region of interest" description="Disordered" evidence="9">
    <location>
        <begin position="80"/>
        <end position="105"/>
    </location>
</feature>
<evidence type="ECO:0000313" key="11">
    <source>
        <dbReference type="Ensembl" id="ENSOTSP00005148418.1"/>
    </source>
</evidence>
<keyword evidence="6 7" id="KW-0539">Nucleus</keyword>